<comment type="caution">
    <text evidence="1">The sequence shown here is derived from an EMBL/GenBank/DDBJ whole genome shotgun (WGS) entry which is preliminary data.</text>
</comment>
<dbReference type="EMBL" id="QZKI01000021">
    <property type="protein sequence ID" value="RJP74025.1"/>
    <property type="molecule type" value="Genomic_DNA"/>
</dbReference>
<gene>
    <name evidence="1" type="ORF">C4532_03260</name>
</gene>
<sequence>MSLILLDTCAVIGFLEMHVWGRIIKAHEIYVPSSVIRETKYYPEGGRKVEIDLTRYSRTGSIKEISISSDMVRSVLSRFDPVLGPSLGIGELEAIAALVHSKVSPETRICTADKAGVKALALLLLVDRGISIEEVLDISGLRRPVKYAYSRKAFEKARQEGVEMLVQGRGLAQSPDLTKL</sequence>
<accession>A0A419F6S2</accession>
<evidence type="ECO:0000313" key="1">
    <source>
        <dbReference type="EMBL" id="RJP74025.1"/>
    </source>
</evidence>
<protein>
    <recommendedName>
        <fullName evidence="3">DUF3368 domain-containing protein</fullName>
    </recommendedName>
</protein>
<name>A0A419F6S2_9BACT</name>
<organism evidence="1 2">
    <name type="scientific">Candidatus Abyssobacteria bacterium SURF_17</name>
    <dbReference type="NCBI Taxonomy" id="2093361"/>
    <lineage>
        <taxon>Bacteria</taxon>
        <taxon>Pseudomonadati</taxon>
        <taxon>Candidatus Hydrogenedentota</taxon>
        <taxon>Candidatus Abyssobacteria</taxon>
    </lineage>
</organism>
<dbReference type="AlphaFoldDB" id="A0A419F6S2"/>
<evidence type="ECO:0000313" key="2">
    <source>
        <dbReference type="Proteomes" id="UP000285961"/>
    </source>
</evidence>
<evidence type="ECO:0008006" key="3">
    <source>
        <dbReference type="Google" id="ProtNLM"/>
    </source>
</evidence>
<reference evidence="1 2" key="1">
    <citation type="journal article" date="2017" name="ISME J.">
        <title>Energy and carbon metabolisms in a deep terrestrial subsurface fluid microbial community.</title>
        <authorList>
            <person name="Momper L."/>
            <person name="Jungbluth S.P."/>
            <person name="Lee M.D."/>
            <person name="Amend J.P."/>
        </authorList>
    </citation>
    <scope>NUCLEOTIDE SEQUENCE [LARGE SCALE GENOMIC DNA]</scope>
    <source>
        <strain evidence="1">SURF_17</strain>
    </source>
</reference>
<proteinExistence type="predicted"/>
<dbReference type="Proteomes" id="UP000285961">
    <property type="component" value="Unassembled WGS sequence"/>
</dbReference>